<evidence type="ECO:0000256" key="1">
    <source>
        <dbReference type="SAM" id="SignalP"/>
    </source>
</evidence>
<dbReference type="OrthoDB" id="10341964at2759"/>
<dbReference type="AlphaFoldDB" id="A0A7I4YYE8"/>
<dbReference type="Proteomes" id="UP000025227">
    <property type="component" value="Unplaced"/>
</dbReference>
<name>A0A7I4YYE8_HAECO</name>
<accession>A0A7I4YYE8</accession>
<evidence type="ECO:0000313" key="2">
    <source>
        <dbReference type="Proteomes" id="UP000025227"/>
    </source>
</evidence>
<feature type="chain" id="PRO_5029640895" evidence="1">
    <location>
        <begin position="21"/>
        <end position="126"/>
    </location>
</feature>
<reference evidence="3" key="1">
    <citation type="submission" date="2020-12" db="UniProtKB">
        <authorList>
            <consortium name="WormBaseParasite"/>
        </authorList>
    </citation>
    <scope>IDENTIFICATION</scope>
    <source>
        <strain evidence="3">MHco3</strain>
    </source>
</reference>
<dbReference type="WBParaSite" id="HCON_00160680-00001">
    <property type="protein sequence ID" value="HCON_00160680-00001"/>
    <property type="gene ID" value="HCON_00160680"/>
</dbReference>
<protein>
    <submittedName>
        <fullName evidence="3">SCP extracellular domain containing protein</fullName>
    </submittedName>
</protein>
<dbReference type="OMA" id="MTIPKDD"/>
<keyword evidence="1" id="KW-0732">Signal</keyword>
<evidence type="ECO:0000313" key="3">
    <source>
        <dbReference type="WBParaSite" id="HCON_00160680-00001"/>
    </source>
</evidence>
<sequence length="126" mass="13966">MFLICTVLAFFLANVASSGALDDDVKAAFEELNSYSGRIVWNDELAKQALKYLKSPDSVTANLVIKEEMTIPKDDPSSMGMKIYNSFRELFETEGTNISALPEGSQYGCNFQSTNNEVLKIACLYN</sequence>
<proteinExistence type="predicted"/>
<feature type="signal peptide" evidence="1">
    <location>
        <begin position="1"/>
        <end position="20"/>
    </location>
</feature>
<keyword evidence="2" id="KW-1185">Reference proteome</keyword>
<organism evidence="2 3">
    <name type="scientific">Haemonchus contortus</name>
    <name type="common">Barber pole worm</name>
    <dbReference type="NCBI Taxonomy" id="6289"/>
    <lineage>
        <taxon>Eukaryota</taxon>
        <taxon>Metazoa</taxon>
        <taxon>Ecdysozoa</taxon>
        <taxon>Nematoda</taxon>
        <taxon>Chromadorea</taxon>
        <taxon>Rhabditida</taxon>
        <taxon>Rhabditina</taxon>
        <taxon>Rhabditomorpha</taxon>
        <taxon>Strongyloidea</taxon>
        <taxon>Trichostrongylidae</taxon>
        <taxon>Haemonchus</taxon>
    </lineage>
</organism>